<evidence type="ECO:0000256" key="4">
    <source>
        <dbReference type="SAM" id="MobiDB-lite"/>
    </source>
</evidence>
<gene>
    <name evidence="6" type="ORF">AWB82_03177</name>
</gene>
<dbReference type="OrthoDB" id="8585334at2"/>
<dbReference type="PANTHER" id="PTHR30461">
    <property type="entry name" value="DNA-INVERTASE FROM LAMBDOID PROPHAGE"/>
    <property type="match status" value="1"/>
</dbReference>
<dbReference type="PROSITE" id="PS51736">
    <property type="entry name" value="RECOMBINASES_3"/>
    <property type="match status" value="1"/>
</dbReference>
<dbReference type="AlphaFoldDB" id="A0A158AXK3"/>
<sequence>MATVVYVFEESRGVPTHERDLLEIDSAGYFVDMSAVFVERCSCTIAAASRPAFQRALRRLQTGDTLITTKLWCLGSSMQDVVATIGLLERRGIATVCLAYGKSDLCSEEGAPFVEALRLAEELERVTRRSRAREAATAAKERGVAQGRPSSLTEAQQRQAMIGLDSGLTVTEIARSLNTSRQTIMRLRNAHGHPQQESAVHAVMQAPDGPEPRAANDSN</sequence>
<dbReference type="PANTHER" id="PTHR30461:SF2">
    <property type="entry name" value="SERINE RECOMBINASE PINE-RELATED"/>
    <property type="match status" value="1"/>
</dbReference>
<evidence type="ECO:0000256" key="2">
    <source>
        <dbReference type="ARBA" id="ARBA00023125"/>
    </source>
</evidence>
<dbReference type="Proteomes" id="UP000054596">
    <property type="component" value="Unassembled WGS sequence"/>
</dbReference>
<dbReference type="STRING" id="1777143.AWB82_03177"/>
<dbReference type="InterPro" id="IPR036162">
    <property type="entry name" value="Resolvase-like_N_sf"/>
</dbReference>
<dbReference type="InterPro" id="IPR006119">
    <property type="entry name" value="Resolv_N"/>
</dbReference>
<dbReference type="SUPFAM" id="SSF53041">
    <property type="entry name" value="Resolvase-like"/>
    <property type="match status" value="1"/>
</dbReference>
<dbReference type="SMART" id="SM00857">
    <property type="entry name" value="Resolvase"/>
    <property type="match status" value="1"/>
</dbReference>
<evidence type="ECO:0000259" key="5">
    <source>
        <dbReference type="PROSITE" id="PS51736"/>
    </source>
</evidence>
<dbReference type="EMBL" id="FCOJ02000020">
    <property type="protein sequence ID" value="SAK62505.1"/>
    <property type="molecule type" value="Genomic_DNA"/>
</dbReference>
<name>A0A158AXK3_9BURK</name>
<dbReference type="Gene3D" id="1.10.10.60">
    <property type="entry name" value="Homeodomain-like"/>
    <property type="match status" value="1"/>
</dbReference>
<feature type="domain" description="Resolvase/invertase-type recombinase catalytic" evidence="5">
    <location>
        <begin position="2"/>
        <end position="143"/>
    </location>
</feature>
<organism evidence="6 7">
    <name type="scientific">Caballeronia glebae</name>
    <dbReference type="NCBI Taxonomy" id="1777143"/>
    <lineage>
        <taxon>Bacteria</taxon>
        <taxon>Pseudomonadati</taxon>
        <taxon>Pseudomonadota</taxon>
        <taxon>Betaproteobacteria</taxon>
        <taxon>Burkholderiales</taxon>
        <taxon>Burkholderiaceae</taxon>
        <taxon>Caballeronia</taxon>
    </lineage>
</organism>
<dbReference type="InterPro" id="IPR006120">
    <property type="entry name" value="Resolvase_HTH_dom"/>
</dbReference>
<keyword evidence="2" id="KW-0238">DNA-binding</keyword>
<dbReference type="Pfam" id="PF02796">
    <property type="entry name" value="HTH_7"/>
    <property type="match status" value="1"/>
</dbReference>
<evidence type="ECO:0000256" key="1">
    <source>
        <dbReference type="ARBA" id="ARBA00009913"/>
    </source>
</evidence>
<dbReference type="InterPro" id="IPR050639">
    <property type="entry name" value="SSR_resolvase"/>
</dbReference>
<dbReference type="GO" id="GO:0003677">
    <property type="term" value="F:DNA binding"/>
    <property type="evidence" value="ECO:0007669"/>
    <property type="project" value="UniProtKB-KW"/>
</dbReference>
<evidence type="ECO:0000313" key="6">
    <source>
        <dbReference type="EMBL" id="SAK62505.1"/>
    </source>
</evidence>
<comment type="similarity">
    <text evidence="1">Belongs to the site-specific recombinase resolvase family.</text>
</comment>
<evidence type="ECO:0000313" key="7">
    <source>
        <dbReference type="Proteomes" id="UP000054596"/>
    </source>
</evidence>
<dbReference type="Gene3D" id="3.40.50.1390">
    <property type="entry name" value="Resolvase, N-terminal catalytic domain"/>
    <property type="match status" value="1"/>
</dbReference>
<reference evidence="6" key="1">
    <citation type="submission" date="2016-01" db="EMBL/GenBank/DDBJ databases">
        <authorList>
            <person name="Peeters C."/>
        </authorList>
    </citation>
    <scope>NUCLEOTIDE SEQUENCE [LARGE SCALE GENOMIC DNA]</scope>
    <source>
        <strain evidence="6">LMG 29325</strain>
    </source>
</reference>
<feature type="region of interest" description="Disordered" evidence="4">
    <location>
        <begin position="130"/>
        <end position="156"/>
    </location>
</feature>
<keyword evidence="7" id="KW-1185">Reference proteome</keyword>
<dbReference type="Pfam" id="PF00239">
    <property type="entry name" value="Resolvase"/>
    <property type="match status" value="1"/>
</dbReference>
<accession>A0A158AXK3</accession>
<dbReference type="SUPFAM" id="SSF46689">
    <property type="entry name" value="Homeodomain-like"/>
    <property type="match status" value="1"/>
</dbReference>
<evidence type="ECO:0000256" key="3">
    <source>
        <dbReference type="ARBA" id="ARBA00023172"/>
    </source>
</evidence>
<keyword evidence="3" id="KW-0233">DNA recombination</keyword>
<dbReference type="GO" id="GO:0000150">
    <property type="term" value="F:DNA strand exchange activity"/>
    <property type="evidence" value="ECO:0007669"/>
    <property type="project" value="InterPro"/>
</dbReference>
<dbReference type="InterPro" id="IPR009057">
    <property type="entry name" value="Homeodomain-like_sf"/>
</dbReference>
<proteinExistence type="inferred from homology"/>
<dbReference type="RefSeq" id="WP_086968706.1">
    <property type="nucleotide sequence ID" value="NZ_FCOJ02000020.1"/>
</dbReference>
<feature type="region of interest" description="Disordered" evidence="4">
    <location>
        <begin position="191"/>
        <end position="219"/>
    </location>
</feature>
<protein>
    <submittedName>
        <fullName evidence="6">Transposon resolvase</fullName>
    </submittedName>
</protein>
<comment type="caution">
    <text evidence="6">The sequence shown here is derived from an EMBL/GenBank/DDBJ whole genome shotgun (WGS) entry which is preliminary data.</text>
</comment>
<dbReference type="CDD" id="cd00569">
    <property type="entry name" value="HTH_Hin_like"/>
    <property type="match status" value="1"/>
</dbReference>